<evidence type="ECO:0000259" key="5">
    <source>
        <dbReference type="PROSITE" id="PS51192"/>
    </source>
</evidence>
<dbReference type="Pfam" id="PF08455">
    <property type="entry name" value="SNF2_assoc"/>
    <property type="match status" value="1"/>
</dbReference>
<organism evidence="7 8">
    <name type="scientific">Paraflavitalea soli</name>
    <dbReference type="NCBI Taxonomy" id="2315862"/>
    <lineage>
        <taxon>Bacteria</taxon>
        <taxon>Pseudomonadati</taxon>
        <taxon>Bacteroidota</taxon>
        <taxon>Chitinophagia</taxon>
        <taxon>Chitinophagales</taxon>
        <taxon>Chitinophagaceae</taxon>
        <taxon>Paraflavitalea</taxon>
    </lineage>
</organism>
<sequence>MALPHLIKYVYTNGTDEVIRRGKKIHAIGYVELVDYDELTDSVVFRVKDDSYSTYYKVNIQKFKDPRTLSVRCACPYNLGDICRHEAAALIQLQEMLDKNMLKAEAADYDQKHTVVKMKIIDLKTLRLLCSPESYSAAEVYLRTQRADIEYAKDEVVKATVNIEGKDWKVVIRKNEERNFDTSCEYEDRLHPLGLPKVIVFLQLLNSYGPFYFDTIRNWDKEKNKLLEAYGYSLSDNLESKFEFTYKEGKPFLRVLDTSIKRITPSASSRPTARPLPVAEAELPQEGATGPETTTEKVENPAQRLGVVFNFNQKGYPGFSLDAITGESNEEVTAYVGKVEKLDLSKFINIDVYNDNDKHLIAPLRKMQEGEITKYLNRNSPFSGIWENIIHAEEDDLPEETKALMVEYLHPKLKKMFSDIAASPFVFYLNGKKPFKTENLHTVGVVTDHISPYFKVVANKNQYEVECWVKLNGQHVPVTENALNSSLLFFYQDNLFLWNTAEEVNLVTRFHGKGKLTIPKSQWAEQLRQLVLPLTKEYHVEFDPALVSEIKEGDPEKRIILQEKGDYLVFQPIFSYKGFETKPGGKDELIIPDGDKVLIVHRDKEKEQAFIQKLEALHSNFIRPEGGQQLALKGNDVLKNNWFFLFVDAMKDMKVPVFGFEALKNFRFNTAKPQTKIHISSNTDWFDARVDILFGEQKVTVADVKKALANRQQFVQLNDGTLGILPEEWIKKYSLLFRVGEGKQNQLRLSKYHMSVIDELYDGRSEEELVLKLEEKYDQLKSFNKIREIPVPEHLSHILRPYQEHGFHWLNYLAEIGWGGILADDMGLGKTVQALSYMHYYRKHHGKLRALVVCPTTLMFNWENEIRKFTPELSYYIHHGGERTRNKEQFAQSEVMITTYGTLRSDIKLLVDIPFDYVILDESQAIKNPSSKVTRAACLLNSKHRICLSGTPLQNNTFDIFAQMNFLNPGMLGSIEFFRQEFAIPIDKFGEPDRKDHLRKLLFPFILRRTKEQVAKDLPDKTETILYCEMDDEQRNIYDAYRNDFRDKILGTIEQQGIQRSQLTILQGLMKLRQICDSPAILNETEKFPNHSIKLEELGREITENISDHKALVFSQFLGMLALIREKLKELDVDYEYFDGSTSAVDREKAIQRFQNDKNCRVFLISLKAGGVGLNLTAADYVYIVDPWWNPAVEQQAIDRTHRIGQTKNIFAYRMICKDTIEDKILQLQDRKRLLAKDLITDDEGFVKSLTREDVEYLFS</sequence>
<keyword evidence="1" id="KW-0378">Hydrolase</keyword>
<keyword evidence="7" id="KW-0347">Helicase</keyword>
<reference evidence="7 8" key="1">
    <citation type="submission" date="2018-09" db="EMBL/GenBank/DDBJ databases">
        <title>Genome sequencing of strain 6GH32-13.</title>
        <authorList>
            <person name="Weon H.-Y."/>
            <person name="Heo J."/>
            <person name="Kwon S.-W."/>
        </authorList>
    </citation>
    <scope>NUCLEOTIDE SEQUENCE [LARGE SCALE GENOMIC DNA]</scope>
    <source>
        <strain evidence="7 8">5GH32-13</strain>
    </source>
</reference>
<dbReference type="CDD" id="cd18793">
    <property type="entry name" value="SF2_C_SNF"/>
    <property type="match status" value="1"/>
</dbReference>
<name>A0A3B7MQ10_9BACT</name>
<dbReference type="GO" id="GO:0016787">
    <property type="term" value="F:hydrolase activity"/>
    <property type="evidence" value="ECO:0007669"/>
    <property type="project" value="UniProtKB-KW"/>
</dbReference>
<dbReference type="InterPro" id="IPR007527">
    <property type="entry name" value="Znf_SWIM"/>
</dbReference>
<evidence type="ECO:0000256" key="3">
    <source>
        <dbReference type="SAM" id="MobiDB-lite"/>
    </source>
</evidence>
<proteinExistence type="predicted"/>
<dbReference type="InterPro" id="IPR049730">
    <property type="entry name" value="SNF2/RAD54-like_C"/>
</dbReference>
<accession>A0A3B7MQ10</accession>
<dbReference type="AlphaFoldDB" id="A0A3B7MQ10"/>
<dbReference type="GO" id="GO:0004386">
    <property type="term" value="F:helicase activity"/>
    <property type="evidence" value="ECO:0007669"/>
    <property type="project" value="UniProtKB-KW"/>
</dbReference>
<keyword evidence="8" id="KW-1185">Reference proteome</keyword>
<evidence type="ECO:0000313" key="7">
    <source>
        <dbReference type="EMBL" id="AXY76614.1"/>
    </source>
</evidence>
<dbReference type="InterPro" id="IPR014001">
    <property type="entry name" value="Helicase_ATP-bd"/>
</dbReference>
<protein>
    <submittedName>
        <fullName evidence="7">Helicase SNF2</fullName>
    </submittedName>
</protein>
<dbReference type="PROSITE" id="PS51192">
    <property type="entry name" value="HELICASE_ATP_BIND_1"/>
    <property type="match status" value="1"/>
</dbReference>
<dbReference type="PROSITE" id="PS50966">
    <property type="entry name" value="ZF_SWIM"/>
    <property type="match status" value="1"/>
</dbReference>
<dbReference type="RefSeq" id="WP_119052491.1">
    <property type="nucleotide sequence ID" value="NZ_CP032157.1"/>
</dbReference>
<evidence type="ECO:0000313" key="8">
    <source>
        <dbReference type="Proteomes" id="UP000263900"/>
    </source>
</evidence>
<keyword evidence="2" id="KW-0862">Zinc</keyword>
<dbReference type="EMBL" id="CP032157">
    <property type="protein sequence ID" value="AXY76614.1"/>
    <property type="molecule type" value="Genomic_DNA"/>
</dbReference>
<keyword evidence="2" id="KW-0863">Zinc-finger</keyword>
<dbReference type="GO" id="GO:0005524">
    <property type="term" value="F:ATP binding"/>
    <property type="evidence" value="ECO:0007669"/>
    <property type="project" value="InterPro"/>
</dbReference>
<feature type="domain" description="Helicase ATP-binding" evidence="5">
    <location>
        <begin position="811"/>
        <end position="970"/>
    </location>
</feature>
<keyword evidence="7" id="KW-0547">Nucleotide-binding</keyword>
<feature type="domain" description="Helicase C-terminal" evidence="6">
    <location>
        <begin position="1094"/>
        <end position="1254"/>
    </location>
</feature>
<dbReference type="PANTHER" id="PTHR10799">
    <property type="entry name" value="SNF2/RAD54 HELICASE FAMILY"/>
    <property type="match status" value="1"/>
</dbReference>
<feature type="domain" description="SWIM-type" evidence="4">
    <location>
        <begin position="56"/>
        <end position="94"/>
    </location>
</feature>
<gene>
    <name evidence="7" type="ORF">D3H65_22580</name>
</gene>
<dbReference type="InterPro" id="IPR013663">
    <property type="entry name" value="Helicase_SWF/SNF/SWI_bac"/>
</dbReference>
<dbReference type="InterPro" id="IPR000330">
    <property type="entry name" value="SNF2_N"/>
</dbReference>
<keyword evidence="2" id="KW-0479">Metal-binding</keyword>
<dbReference type="Pfam" id="PF00271">
    <property type="entry name" value="Helicase_C"/>
    <property type="match status" value="1"/>
</dbReference>
<evidence type="ECO:0000256" key="1">
    <source>
        <dbReference type="ARBA" id="ARBA00022801"/>
    </source>
</evidence>
<evidence type="ECO:0000259" key="6">
    <source>
        <dbReference type="PROSITE" id="PS51194"/>
    </source>
</evidence>
<dbReference type="KEGG" id="pseg:D3H65_22580"/>
<dbReference type="InterPro" id="IPR038718">
    <property type="entry name" value="SNF2-like_sf"/>
</dbReference>
<dbReference type="PROSITE" id="PS51194">
    <property type="entry name" value="HELICASE_CTER"/>
    <property type="match status" value="1"/>
</dbReference>
<dbReference type="Pfam" id="PF00176">
    <property type="entry name" value="SNF2-rel_dom"/>
    <property type="match status" value="1"/>
</dbReference>
<dbReference type="Proteomes" id="UP000263900">
    <property type="component" value="Chromosome"/>
</dbReference>
<dbReference type="Gene3D" id="3.40.50.10810">
    <property type="entry name" value="Tandem AAA-ATPase domain"/>
    <property type="match status" value="1"/>
</dbReference>
<evidence type="ECO:0000259" key="4">
    <source>
        <dbReference type="PROSITE" id="PS50966"/>
    </source>
</evidence>
<dbReference type="Gene3D" id="3.40.50.300">
    <property type="entry name" value="P-loop containing nucleotide triphosphate hydrolases"/>
    <property type="match status" value="1"/>
</dbReference>
<dbReference type="OrthoDB" id="9760715at2"/>
<feature type="region of interest" description="Disordered" evidence="3">
    <location>
        <begin position="265"/>
        <end position="298"/>
    </location>
</feature>
<dbReference type="InterPro" id="IPR027417">
    <property type="entry name" value="P-loop_NTPase"/>
</dbReference>
<dbReference type="CDD" id="cd18012">
    <property type="entry name" value="DEXQc_arch_SWI2_SNF2"/>
    <property type="match status" value="1"/>
</dbReference>
<dbReference type="SUPFAM" id="SSF52540">
    <property type="entry name" value="P-loop containing nucleoside triphosphate hydrolases"/>
    <property type="match status" value="2"/>
</dbReference>
<evidence type="ECO:0000256" key="2">
    <source>
        <dbReference type="PROSITE-ProRule" id="PRU00325"/>
    </source>
</evidence>
<dbReference type="GO" id="GO:0008270">
    <property type="term" value="F:zinc ion binding"/>
    <property type="evidence" value="ECO:0007669"/>
    <property type="project" value="UniProtKB-KW"/>
</dbReference>
<dbReference type="SMART" id="SM00490">
    <property type="entry name" value="HELICc"/>
    <property type="match status" value="1"/>
</dbReference>
<dbReference type="InterPro" id="IPR001650">
    <property type="entry name" value="Helicase_C-like"/>
</dbReference>
<dbReference type="SMART" id="SM00487">
    <property type="entry name" value="DEXDc"/>
    <property type="match status" value="1"/>
</dbReference>
<keyword evidence="7" id="KW-0067">ATP-binding</keyword>